<gene>
    <name evidence="1" type="ORF">EGR_03735</name>
</gene>
<comment type="caution">
    <text evidence="1">The sequence shown here is derived from an EMBL/GenBank/DDBJ whole genome shotgun (WGS) entry which is preliminary data.</text>
</comment>
<evidence type="ECO:0000313" key="2">
    <source>
        <dbReference type="Proteomes" id="UP000019149"/>
    </source>
</evidence>
<protein>
    <submittedName>
        <fullName evidence="1">Uncharacterized protein</fullName>
    </submittedName>
</protein>
<evidence type="ECO:0000313" key="1">
    <source>
        <dbReference type="EMBL" id="EUB61445.1"/>
    </source>
</evidence>
<dbReference type="RefSeq" id="XP_024352641.1">
    <property type="nucleotide sequence ID" value="XM_024492984.1"/>
</dbReference>
<proteinExistence type="predicted"/>
<dbReference type="Proteomes" id="UP000019149">
    <property type="component" value="Unassembled WGS sequence"/>
</dbReference>
<sequence length="320" mass="35058">MHKIAHSNRSSGIVIESHNEATNGMAECRISDEGIRNPVGSIRLNRRSEELEGRNKSVEIAMISDDKDINEEAVRQILNEGIYCPLSEVTVLEGSTSVPSTRNSARHLNSFKVSTGNEMVNNNVEGFEESECILSLNCIIERNEDSINRISEGNSNCPKTEVDVPCTPSTRNTVISMVSSNLEANSETGRTMSEEGVKCASTKGVTSLRSLKVSTVRNSTFEMNDFSGLVDIDMMIDISDDDKEADYKLAKVETEKLFRNSSVNSSVESNNFSEVVNIVPVKIIQKDGDKARGSQSSHRLKLTRIEPGALTTLSAAMSKT</sequence>
<reference evidence="1 2" key="1">
    <citation type="journal article" date="2013" name="Nat. Genet.">
        <title>The genome of the hydatid tapeworm Echinococcus granulosus.</title>
        <authorList>
            <person name="Zheng H."/>
            <person name="Zhang W."/>
            <person name="Zhang L."/>
            <person name="Zhang Z."/>
            <person name="Li J."/>
            <person name="Lu G."/>
            <person name="Zhu Y."/>
            <person name="Wang Y."/>
            <person name="Huang Y."/>
            <person name="Liu J."/>
            <person name="Kang H."/>
            <person name="Chen J."/>
            <person name="Wang L."/>
            <person name="Chen A."/>
            <person name="Yu S."/>
            <person name="Gao Z."/>
            <person name="Jin L."/>
            <person name="Gu W."/>
            <person name="Wang Z."/>
            <person name="Zhao L."/>
            <person name="Shi B."/>
            <person name="Wen H."/>
            <person name="Lin R."/>
            <person name="Jones M.K."/>
            <person name="Brejova B."/>
            <person name="Vinar T."/>
            <person name="Zhao G."/>
            <person name="McManus D.P."/>
            <person name="Chen Z."/>
            <person name="Zhou Y."/>
            <person name="Wang S."/>
        </authorList>
    </citation>
    <scope>NUCLEOTIDE SEQUENCE [LARGE SCALE GENOMIC DNA]</scope>
</reference>
<dbReference type="CTD" id="36339450"/>
<accession>W6UJ10</accession>
<dbReference type="GeneID" id="36339450"/>
<dbReference type="KEGG" id="egl:EGR_03735"/>
<organism evidence="1 2">
    <name type="scientific">Echinococcus granulosus</name>
    <name type="common">Hydatid tapeworm</name>
    <dbReference type="NCBI Taxonomy" id="6210"/>
    <lineage>
        <taxon>Eukaryota</taxon>
        <taxon>Metazoa</taxon>
        <taxon>Spiralia</taxon>
        <taxon>Lophotrochozoa</taxon>
        <taxon>Platyhelminthes</taxon>
        <taxon>Cestoda</taxon>
        <taxon>Eucestoda</taxon>
        <taxon>Cyclophyllidea</taxon>
        <taxon>Taeniidae</taxon>
        <taxon>Echinococcus</taxon>
        <taxon>Echinococcus granulosus group</taxon>
    </lineage>
</organism>
<keyword evidence="2" id="KW-1185">Reference proteome</keyword>
<dbReference type="EMBL" id="APAU02000020">
    <property type="protein sequence ID" value="EUB61445.1"/>
    <property type="molecule type" value="Genomic_DNA"/>
</dbReference>
<name>W6UJ10_ECHGR</name>
<dbReference type="AlphaFoldDB" id="W6UJ10"/>